<comment type="caution">
    <text evidence="2">The sequence shown here is derived from an EMBL/GenBank/DDBJ whole genome shotgun (WGS) entry which is preliminary data.</text>
</comment>
<dbReference type="Proteomes" id="UP000598174">
    <property type="component" value="Unassembled WGS sequence"/>
</dbReference>
<keyword evidence="1" id="KW-0732">Signal</keyword>
<protein>
    <recommendedName>
        <fullName evidence="4">Lipoprotein</fullName>
    </recommendedName>
</protein>
<evidence type="ECO:0000256" key="1">
    <source>
        <dbReference type="SAM" id="SignalP"/>
    </source>
</evidence>
<keyword evidence="3" id="KW-1185">Reference proteome</keyword>
<feature type="chain" id="PRO_5036788363" description="Lipoprotein" evidence="1">
    <location>
        <begin position="23"/>
        <end position="177"/>
    </location>
</feature>
<gene>
    <name evidence="2" type="ORF">Afe05nite_57760</name>
</gene>
<dbReference type="AlphaFoldDB" id="A0A919MBR3"/>
<reference evidence="2" key="1">
    <citation type="submission" date="2021-01" db="EMBL/GenBank/DDBJ databases">
        <title>Whole genome shotgun sequence of Actinoplanes ferrugineus NBRC 15555.</title>
        <authorList>
            <person name="Komaki H."/>
            <person name="Tamura T."/>
        </authorList>
    </citation>
    <scope>NUCLEOTIDE SEQUENCE</scope>
    <source>
        <strain evidence="2">NBRC 15555</strain>
    </source>
</reference>
<feature type="signal peptide" evidence="1">
    <location>
        <begin position="1"/>
        <end position="22"/>
    </location>
</feature>
<name>A0A919MBR3_9ACTN</name>
<dbReference type="EMBL" id="BOMM01000051">
    <property type="protein sequence ID" value="GIE13936.1"/>
    <property type="molecule type" value="Genomic_DNA"/>
</dbReference>
<organism evidence="2 3">
    <name type="scientific">Paractinoplanes ferrugineus</name>
    <dbReference type="NCBI Taxonomy" id="113564"/>
    <lineage>
        <taxon>Bacteria</taxon>
        <taxon>Bacillati</taxon>
        <taxon>Actinomycetota</taxon>
        <taxon>Actinomycetes</taxon>
        <taxon>Micromonosporales</taxon>
        <taxon>Micromonosporaceae</taxon>
        <taxon>Paractinoplanes</taxon>
    </lineage>
</organism>
<evidence type="ECO:0000313" key="2">
    <source>
        <dbReference type="EMBL" id="GIE13936.1"/>
    </source>
</evidence>
<proteinExistence type="predicted"/>
<evidence type="ECO:0000313" key="3">
    <source>
        <dbReference type="Proteomes" id="UP000598174"/>
    </source>
</evidence>
<evidence type="ECO:0008006" key="4">
    <source>
        <dbReference type="Google" id="ProtNLM"/>
    </source>
</evidence>
<dbReference type="PROSITE" id="PS51257">
    <property type="entry name" value="PROKAR_LIPOPROTEIN"/>
    <property type="match status" value="1"/>
</dbReference>
<sequence>MRPARPLALVLLLTFVLPTVVACGGSHGARAWAASVCTTLSPWRTEIGSLTTRAQQQMDVATTPGQAKENLSRLFTGAHDASEKARAGVVKAGVPDVDNGQQIADGFTNSLAAMRDAYGRAAEGINGLATAPAKTFYEQVSQVVDKLNADYAASSLDTSKLSSKELKSAFDEVPECR</sequence>
<accession>A0A919MBR3</accession>
<dbReference type="RefSeq" id="WP_203820364.1">
    <property type="nucleotide sequence ID" value="NZ_BAAABP010000001.1"/>
</dbReference>